<evidence type="ECO:0000313" key="3">
    <source>
        <dbReference type="Proteomes" id="UP000799424"/>
    </source>
</evidence>
<accession>A0A6A7ANC7</accession>
<feature type="compositionally biased region" description="Acidic residues" evidence="1">
    <location>
        <begin position="23"/>
        <end position="36"/>
    </location>
</feature>
<dbReference type="EMBL" id="MU006216">
    <property type="protein sequence ID" value="KAF2833959.1"/>
    <property type="molecule type" value="Genomic_DNA"/>
</dbReference>
<feature type="compositionally biased region" description="Acidic residues" evidence="1">
    <location>
        <begin position="44"/>
        <end position="56"/>
    </location>
</feature>
<dbReference type="Proteomes" id="UP000799424">
    <property type="component" value="Unassembled WGS sequence"/>
</dbReference>
<protein>
    <submittedName>
        <fullName evidence="2">Uncharacterized protein</fullName>
    </submittedName>
</protein>
<dbReference type="AlphaFoldDB" id="A0A6A7ANC7"/>
<gene>
    <name evidence="2" type="ORF">CC86DRAFT_451477</name>
</gene>
<name>A0A6A7ANC7_9PLEO</name>
<evidence type="ECO:0000256" key="1">
    <source>
        <dbReference type="SAM" id="MobiDB-lite"/>
    </source>
</evidence>
<proteinExistence type="predicted"/>
<organism evidence="2 3">
    <name type="scientific">Ophiobolus disseminans</name>
    <dbReference type="NCBI Taxonomy" id="1469910"/>
    <lineage>
        <taxon>Eukaryota</taxon>
        <taxon>Fungi</taxon>
        <taxon>Dikarya</taxon>
        <taxon>Ascomycota</taxon>
        <taxon>Pezizomycotina</taxon>
        <taxon>Dothideomycetes</taxon>
        <taxon>Pleosporomycetidae</taxon>
        <taxon>Pleosporales</taxon>
        <taxon>Pleosporineae</taxon>
        <taxon>Phaeosphaeriaceae</taxon>
        <taxon>Ophiobolus</taxon>
    </lineage>
</organism>
<keyword evidence="3" id="KW-1185">Reference proteome</keyword>
<evidence type="ECO:0000313" key="2">
    <source>
        <dbReference type="EMBL" id="KAF2833959.1"/>
    </source>
</evidence>
<reference evidence="2" key="1">
    <citation type="journal article" date="2020" name="Stud. Mycol.">
        <title>101 Dothideomycetes genomes: a test case for predicting lifestyles and emergence of pathogens.</title>
        <authorList>
            <person name="Haridas S."/>
            <person name="Albert R."/>
            <person name="Binder M."/>
            <person name="Bloem J."/>
            <person name="Labutti K."/>
            <person name="Salamov A."/>
            <person name="Andreopoulos B."/>
            <person name="Baker S."/>
            <person name="Barry K."/>
            <person name="Bills G."/>
            <person name="Bluhm B."/>
            <person name="Cannon C."/>
            <person name="Castanera R."/>
            <person name="Culley D."/>
            <person name="Daum C."/>
            <person name="Ezra D."/>
            <person name="Gonzalez J."/>
            <person name="Henrissat B."/>
            <person name="Kuo A."/>
            <person name="Liang C."/>
            <person name="Lipzen A."/>
            <person name="Lutzoni F."/>
            <person name="Magnuson J."/>
            <person name="Mondo S."/>
            <person name="Nolan M."/>
            <person name="Ohm R."/>
            <person name="Pangilinan J."/>
            <person name="Park H.-J."/>
            <person name="Ramirez L."/>
            <person name="Alfaro M."/>
            <person name="Sun H."/>
            <person name="Tritt A."/>
            <person name="Yoshinaga Y."/>
            <person name="Zwiers L.-H."/>
            <person name="Turgeon B."/>
            <person name="Goodwin S."/>
            <person name="Spatafora J."/>
            <person name="Crous P."/>
            <person name="Grigoriev I."/>
        </authorList>
    </citation>
    <scope>NUCLEOTIDE SEQUENCE</scope>
    <source>
        <strain evidence="2">CBS 113818</strain>
    </source>
</reference>
<feature type="region of interest" description="Disordered" evidence="1">
    <location>
        <begin position="1"/>
        <end position="59"/>
    </location>
</feature>
<dbReference type="OrthoDB" id="10560617at2759"/>
<sequence length="171" mass="19556">MESAAATAKSMVVDMTEGSESGSLEEEKEEYEEDCSEANNTTIEDSDSEDSDSEDSDSCHSNRAWRYLIGCYAHYIDVADIKKDKDRWATMPGDFLTEVLVLILGRVDQNDADNDPNHRWCEYHDHESKDVIRVCREPNERQSDPDMKYELSKEQSSRQVLRRSLAFGAKC</sequence>